<organism evidence="4 5">
    <name type="scientific">Streptomyces cacaoi</name>
    <dbReference type="NCBI Taxonomy" id="1898"/>
    <lineage>
        <taxon>Bacteria</taxon>
        <taxon>Bacillati</taxon>
        <taxon>Actinomycetota</taxon>
        <taxon>Actinomycetes</taxon>
        <taxon>Kitasatosporales</taxon>
        <taxon>Streptomycetaceae</taxon>
        <taxon>Streptomyces</taxon>
    </lineage>
</organism>
<dbReference type="RefSeq" id="WP_230988832.1">
    <property type="nucleotide sequence ID" value="NZ_BJMM01000022.1"/>
</dbReference>
<feature type="compositionally biased region" description="Low complexity" evidence="1">
    <location>
        <begin position="285"/>
        <end position="310"/>
    </location>
</feature>
<keyword evidence="2" id="KW-0812">Transmembrane</keyword>
<dbReference type="InterPro" id="IPR000326">
    <property type="entry name" value="PAP2/HPO"/>
</dbReference>
<dbReference type="InterPro" id="IPR036938">
    <property type="entry name" value="PAP2/HPO_sf"/>
</dbReference>
<feature type="transmembrane region" description="Helical" evidence="2">
    <location>
        <begin position="155"/>
        <end position="175"/>
    </location>
</feature>
<protein>
    <recommendedName>
        <fullName evidence="3">Phosphatidic acid phosphatase type 2/haloperoxidase domain-containing protein</fullName>
    </recommendedName>
</protein>
<feature type="domain" description="Phosphatidic acid phosphatase type 2/haloperoxidase" evidence="3">
    <location>
        <begin position="153"/>
        <end position="245"/>
    </location>
</feature>
<keyword evidence="2" id="KW-0472">Membrane</keyword>
<dbReference type="Gene3D" id="1.20.144.10">
    <property type="entry name" value="Phosphatidic acid phosphatase type 2/haloperoxidase"/>
    <property type="match status" value="1"/>
</dbReference>
<feature type="region of interest" description="Disordered" evidence="1">
    <location>
        <begin position="254"/>
        <end position="327"/>
    </location>
</feature>
<feature type="transmembrane region" description="Helical" evidence="2">
    <location>
        <begin position="44"/>
        <end position="62"/>
    </location>
</feature>
<keyword evidence="2" id="KW-1133">Transmembrane helix</keyword>
<evidence type="ECO:0000313" key="5">
    <source>
        <dbReference type="Proteomes" id="UP000319210"/>
    </source>
</evidence>
<feature type="transmembrane region" description="Helical" evidence="2">
    <location>
        <begin position="120"/>
        <end position="143"/>
    </location>
</feature>
<feature type="region of interest" description="Disordered" evidence="1">
    <location>
        <begin position="1"/>
        <end position="36"/>
    </location>
</feature>
<feature type="compositionally biased region" description="Pro residues" evidence="1">
    <location>
        <begin position="311"/>
        <end position="327"/>
    </location>
</feature>
<gene>
    <name evidence="4" type="ORF">SCA03_42150</name>
</gene>
<dbReference type="SUPFAM" id="SSF48317">
    <property type="entry name" value="Acid phosphatase/Vanadium-dependent haloperoxidase"/>
    <property type="match status" value="1"/>
</dbReference>
<proteinExistence type="predicted"/>
<feature type="compositionally biased region" description="Basic residues" evidence="1">
    <location>
        <begin position="1"/>
        <end position="13"/>
    </location>
</feature>
<dbReference type="AlphaFoldDB" id="A0A4Y3R2D2"/>
<evidence type="ECO:0000259" key="3">
    <source>
        <dbReference type="Pfam" id="PF01569"/>
    </source>
</evidence>
<comment type="caution">
    <text evidence="4">The sequence shown here is derived from an EMBL/GenBank/DDBJ whole genome shotgun (WGS) entry which is preliminary data.</text>
</comment>
<feature type="transmembrane region" description="Helical" evidence="2">
    <location>
        <begin position="206"/>
        <end position="226"/>
    </location>
</feature>
<reference evidence="4 5" key="1">
    <citation type="submission" date="2019-06" db="EMBL/GenBank/DDBJ databases">
        <title>Whole genome shotgun sequence of Streptomyces cacaoi subsp. cacaoi NBRC 12748.</title>
        <authorList>
            <person name="Hosoyama A."/>
            <person name="Uohara A."/>
            <person name="Ohji S."/>
            <person name="Ichikawa N."/>
        </authorList>
    </citation>
    <scope>NUCLEOTIDE SEQUENCE [LARGE SCALE GENOMIC DNA]</scope>
    <source>
        <strain evidence="4 5">NBRC 12748</strain>
    </source>
</reference>
<dbReference type="Proteomes" id="UP000319210">
    <property type="component" value="Unassembled WGS sequence"/>
</dbReference>
<feature type="transmembrane region" description="Helical" evidence="2">
    <location>
        <begin position="94"/>
        <end position="113"/>
    </location>
</feature>
<evidence type="ECO:0000256" key="2">
    <source>
        <dbReference type="SAM" id="Phobius"/>
    </source>
</evidence>
<keyword evidence="5" id="KW-1185">Reference proteome</keyword>
<accession>A0A4Y3R2D2</accession>
<feature type="compositionally biased region" description="Low complexity" evidence="1">
    <location>
        <begin position="269"/>
        <end position="278"/>
    </location>
</feature>
<evidence type="ECO:0000313" key="4">
    <source>
        <dbReference type="EMBL" id="GEB51664.1"/>
    </source>
</evidence>
<name>A0A4Y3R2D2_STRCI</name>
<sequence>MSHTPRGPRRAGRSVRPGTSRLVPGRSAVGTAGAAPPLSPRARALLWSLCCALLAVLTWQVLADGPLRSADERLGDALRAAAPPRADAELLADLGNPPVAVPVLCAAAVYALVRSRGGSWRSVVCAAVALAAVAPVVSVLKSWTHRPGPLGGTGYFPSGHAATTAVAFGAAFLLLRPLLPGRHGTDTGAGRPLGAPRLLRVLRPSLLWLVVLLVVGNGLGLVWRGYHWPADVLAAWCLAVPLLSAAALTARRWTARHRTGPPHGPSGPPADSGSGSASRPLPEHGSAPDPDPSSGSDFGRGPEPGSGPESGPDPSPGPGPGPGPGAR</sequence>
<feature type="transmembrane region" description="Helical" evidence="2">
    <location>
        <begin position="232"/>
        <end position="250"/>
    </location>
</feature>
<dbReference type="EMBL" id="BJMM01000022">
    <property type="protein sequence ID" value="GEB51664.1"/>
    <property type="molecule type" value="Genomic_DNA"/>
</dbReference>
<dbReference type="Pfam" id="PF01569">
    <property type="entry name" value="PAP2"/>
    <property type="match status" value="1"/>
</dbReference>
<evidence type="ECO:0000256" key="1">
    <source>
        <dbReference type="SAM" id="MobiDB-lite"/>
    </source>
</evidence>